<sequence>MPTITITTPELSPPARRAVAVRLTRWLTARGVVLSHVVIRFVTEPPGSLYTGAMPVEALPSPGDGESIHHAGVVCQIGVDRDEAFRDALADEIGAALKVGPGTAFFHLDMQPAARGNVYVAVDGRLCRADLLGAAPEQIKEPAA</sequence>
<keyword evidence="2" id="KW-1185">Reference proteome</keyword>
<dbReference type="Gene3D" id="3.30.429.10">
    <property type="entry name" value="Macrophage Migration Inhibitory Factor"/>
    <property type="match status" value="1"/>
</dbReference>
<evidence type="ECO:0000313" key="1">
    <source>
        <dbReference type="EMBL" id="MFC5241929.1"/>
    </source>
</evidence>
<accession>A0ABW0DWF4</accession>
<organism evidence="1 2">
    <name type="scientific">Streptomyces atrovirens</name>
    <dbReference type="NCBI Taxonomy" id="285556"/>
    <lineage>
        <taxon>Bacteria</taxon>
        <taxon>Bacillati</taxon>
        <taxon>Actinomycetota</taxon>
        <taxon>Actinomycetes</taxon>
        <taxon>Kitasatosporales</taxon>
        <taxon>Streptomycetaceae</taxon>
        <taxon>Streptomyces</taxon>
    </lineage>
</organism>
<evidence type="ECO:0000313" key="2">
    <source>
        <dbReference type="Proteomes" id="UP001596035"/>
    </source>
</evidence>
<dbReference type="EMBL" id="JBHSKN010000016">
    <property type="protein sequence ID" value="MFC5241929.1"/>
    <property type="molecule type" value="Genomic_DNA"/>
</dbReference>
<dbReference type="RefSeq" id="WP_344560332.1">
    <property type="nucleotide sequence ID" value="NZ_BAAATG010000017.1"/>
</dbReference>
<protein>
    <submittedName>
        <fullName evidence="1">Uncharacterized protein</fullName>
    </submittedName>
</protein>
<dbReference type="InterPro" id="IPR014347">
    <property type="entry name" value="Tautomerase/MIF_sf"/>
</dbReference>
<comment type="caution">
    <text evidence="1">The sequence shown here is derived from an EMBL/GenBank/DDBJ whole genome shotgun (WGS) entry which is preliminary data.</text>
</comment>
<reference evidence="2" key="1">
    <citation type="journal article" date="2019" name="Int. J. Syst. Evol. Microbiol.">
        <title>The Global Catalogue of Microorganisms (GCM) 10K type strain sequencing project: providing services to taxonomists for standard genome sequencing and annotation.</title>
        <authorList>
            <consortium name="The Broad Institute Genomics Platform"/>
            <consortium name="The Broad Institute Genome Sequencing Center for Infectious Disease"/>
            <person name="Wu L."/>
            <person name="Ma J."/>
        </authorList>
    </citation>
    <scope>NUCLEOTIDE SEQUENCE [LARGE SCALE GENOMIC DNA]</scope>
    <source>
        <strain evidence="2">CGMCC 4.7131</strain>
    </source>
</reference>
<name>A0ABW0DWF4_9ACTN</name>
<proteinExistence type="predicted"/>
<dbReference type="Proteomes" id="UP001596035">
    <property type="component" value="Unassembled WGS sequence"/>
</dbReference>
<gene>
    <name evidence="1" type="ORF">ACFPWV_18740</name>
</gene>